<dbReference type="EMBL" id="JACHIU010000001">
    <property type="protein sequence ID" value="MBB6476571.1"/>
    <property type="molecule type" value="Genomic_DNA"/>
</dbReference>
<feature type="domain" description="FAD-binding FR-type" evidence="4">
    <location>
        <begin position="10"/>
        <end position="111"/>
    </location>
</feature>
<dbReference type="GO" id="GO:0051537">
    <property type="term" value="F:2 iron, 2 sulfur cluster binding"/>
    <property type="evidence" value="ECO:0007669"/>
    <property type="project" value="UniProtKB-KW"/>
</dbReference>
<dbReference type="InterPro" id="IPR001709">
    <property type="entry name" value="Flavoprot_Pyr_Nucl_cyt_Rdtase"/>
</dbReference>
<keyword evidence="3" id="KW-0411">Iron-sulfur</keyword>
<dbReference type="Proteomes" id="UP000555564">
    <property type="component" value="Unassembled WGS sequence"/>
</dbReference>
<dbReference type="Gene3D" id="2.40.30.10">
    <property type="entry name" value="Translation factors"/>
    <property type="match status" value="1"/>
</dbReference>
<sequence length="247" mass="25749">MARAAVLGRLTWRAATVAAVRQENATARTLVLDVPGWQGHVPGQHVDVRLTAPDGYSAQRSYSIASAPGTGRLELTVQRVDDGEVSSYLVDVAEPGDVFELRGPVGGYFTWQAAGSPPVLLIGGGSGVVPLMSMIRARAAAGDGLAPFRLVYSTRTPATLLYGDELAAATGVEIVLAYTREAPPGSARPPSRVDATLLGGWGPERMPLCYVCGPTGFVEAVADLLVDQGHPAGRIRTERFGPTGGAS</sequence>
<dbReference type="PRINTS" id="PR00406">
    <property type="entry name" value="CYTB5RDTASE"/>
</dbReference>
<dbReference type="SUPFAM" id="SSF52343">
    <property type="entry name" value="Ferredoxin reductase-like, C-terminal NADP-linked domain"/>
    <property type="match status" value="1"/>
</dbReference>
<keyword evidence="6" id="KW-1185">Reference proteome</keyword>
<dbReference type="PROSITE" id="PS51384">
    <property type="entry name" value="FAD_FR"/>
    <property type="match status" value="1"/>
</dbReference>
<gene>
    <name evidence="5" type="ORF">BJ992_006002</name>
</gene>
<dbReference type="Pfam" id="PF00970">
    <property type="entry name" value="FAD_binding_6"/>
    <property type="match status" value="1"/>
</dbReference>
<dbReference type="InterPro" id="IPR017927">
    <property type="entry name" value="FAD-bd_FR_type"/>
</dbReference>
<keyword evidence="2" id="KW-0479">Metal-binding</keyword>
<dbReference type="RefSeq" id="WP_184986695.1">
    <property type="nucleotide sequence ID" value="NZ_JACHIU010000001.1"/>
</dbReference>
<dbReference type="SUPFAM" id="SSF63380">
    <property type="entry name" value="Riboflavin synthase domain-like"/>
    <property type="match status" value="1"/>
</dbReference>
<dbReference type="PANTHER" id="PTHR47354">
    <property type="entry name" value="NADH OXIDOREDUCTASE HCR"/>
    <property type="match status" value="1"/>
</dbReference>
<comment type="caution">
    <text evidence="5">The sequence shown here is derived from an EMBL/GenBank/DDBJ whole genome shotgun (WGS) entry which is preliminary data.</text>
</comment>
<evidence type="ECO:0000259" key="4">
    <source>
        <dbReference type="PROSITE" id="PS51384"/>
    </source>
</evidence>
<dbReference type="InterPro" id="IPR050415">
    <property type="entry name" value="MRET"/>
</dbReference>
<reference evidence="5 6" key="1">
    <citation type="submission" date="2020-08" db="EMBL/GenBank/DDBJ databases">
        <title>Sequencing the genomes of 1000 actinobacteria strains.</title>
        <authorList>
            <person name="Klenk H.-P."/>
        </authorList>
    </citation>
    <scope>NUCLEOTIDE SEQUENCE [LARGE SCALE GENOMIC DNA]</scope>
    <source>
        <strain evidence="5 6">DSM 44936</strain>
    </source>
</reference>
<evidence type="ECO:0000313" key="6">
    <source>
        <dbReference type="Proteomes" id="UP000555564"/>
    </source>
</evidence>
<dbReference type="CDD" id="cd06217">
    <property type="entry name" value="FNR_iron_sulfur_binding_3"/>
    <property type="match status" value="1"/>
</dbReference>
<dbReference type="AlphaFoldDB" id="A0A7X0MB02"/>
<accession>A0A7X0MB02</accession>
<evidence type="ECO:0000256" key="2">
    <source>
        <dbReference type="ARBA" id="ARBA00022714"/>
    </source>
</evidence>
<proteinExistence type="predicted"/>
<dbReference type="InterPro" id="IPR001433">
    <property type="entry name" value="OxRdtase_FAD/NAD-bd"/>
</dbReference>
<dbReference type="Pfam" id="PF00175">
    <property type="entry name" value="NAD_binding_1"/>
    <property type="match status" value="1"/>
</dbReference>
<dbReference type="InterPro" id="IPR008333">
    <property type="entry name" value="Cbr1-like_FAD-bd_dom"/>
</dbReference>
<name>A0A7X0MB02_9ACTN</name>
<keyword evidence="2" id="KW-0001">2Fe-2S</keyword>
<dbReference type="Gene3D" id="3.40.50.80">
    <property type="entry name" value="Nucleotide-binding domain of ferredoxin-NADP reductase (FNR) module"/>
    <property type="match status" value="1"/>
</dbReference>
<organism evidence="5 6">
    <name type="scientific">Sphaerisporangium rubeum</name>
    <dbReference type="NCBI Taxonomy" id="321317"/>
    <lineage>
        <taxon>Bacteria</taxon>
        <taxon>Bacillati</taxon>
        <taxon>Actinomycetota</taxon>
        <taxon>Actinomycetes</taxon>
        <taxon>Streptosporangiales</taxon>
        <taxon>Streptosporangiaceae</taxon>
        <taxon>Sphaerisporangium</taxon>
    </lineage>
</organism>
<dbReference type="PANTHER" id="PTHR47354:SF5">
    <property type="entry name" value="PROTEIN RFBI"/>
    <property type="match status" value="1"/>
</dbReference>
<dbReference type="InterPro" id="IPR017938">
    <property type="entry name" value="Riboflavin_synthase-like_b-brl"/>
</dbReference>
<evidence type="ECO:0000313" key="5">
    <source>
        <dbReference type="EMBL" id="MBB6476571.1"/>
    </source>
</evidence>
<dbReference type="PRINTS" id="PR00371">
    <property type="entry name" value="FPNCR"/>
</dbReference>
<comment type="cofactor">
    <cofactor evidence="1">
        <name>FAD</name>
        <dbReference type="ChEBI" id="CHEBI:57692"/>
    </cofactor>
</comment>
<keyword evidence="2" id="KW-0408">Iron</keyword>
<protein>
    <submittedName>
        <fullName evidence="5">Ferredoxin-NADP reductase</fullName>
    </submittedName>
</protein>
<evidence type="ECO:0000256" key="3">
    <source>
        <dbReference type="ARBA" id="ARBA00023014"/>
    </source>
</evidence>
<dbReference type="GO" id="GO:0016491">
    <property type="term" value="F:oxidoreductase activity"/>
    <property type="evidence" value="ECO:0007669"/>
    <property type="project" value="InterPro"/>
</dbReference>
<dbReference type="InterPro" id="IPR039261">
    <property type="entry name" value="FNR_nucleotide-bd"/>
</dbReference>
<evidence type="ECO:0000256" key="1">
    <source>
        <dbReference type="ARBA" id="ARBA00001974"/>
    </source>
</evidence>